<reference evidence="2 3" key="1">
    <citation type="submission" date="2021-05" db="EMBL/GenBank/DDBJ databases">
        <title>Complete genome of the cytokinin-producing biocontrol strain Pseudomonas fluorescens G20-18.</title>
        <authorList>
            <person name="Nielsen T.K."/>
            <person name="Mekureyaw M.F."/>
            <person name="Hansen L.H."/>
            <person name="Nicolaisen M.H."/>
            <person name="Roitsch T.G."/>
            <person name="Hennessy R.C."/>
        </authorList>
    </citation>
    <scope>NUCLEOTIDE SEQUENCE [LARGE SCALE GENOMIC DNA]</scope>
    <source>
        <strain evidence="2 3">G20-18</strain>
    </source>
</reference>
<name>A0ABX8F051_9PSED</name>
<proteinExistence type="predicted"/>
<feature type="region of interest" description="Disordered" evidence="1">
    <location>
        <begin position="46"/>
        <end position="65"/>
    </location>
</feature>
<organism evidence="2 3">
    <name type="scientific">Pseudomonas hormoni</name>
    <dbReference type="NCBI Taxonomy" id="3093767"/>
    <lineage>
        <taxon>Bacteria</taxon>
        <taxon>Pseudomonadati</taxon>
        <taxon>Pseudomonadota</taxon>
        <taxon>Gammaproteobacteria</taxon>
        <taxon>Pseudomonadales</taxon>
        <taxon>Pseudomonadaceae</taxon>
        <taxon>Pseudomonas</taxon>
    </lineage>
</organism>
<accession>A0ABX8F051</accession>
<evidence type="ECO:0000256" key="1">
    <source>
        <dbReference type="SAM" id="MobiDB-lite"/>
    </source>
</evidence>
<evidence type="ECO:0000313" key="3">
    <source>
        <dbReference type="Proteomes" id="UP000681155"/>
    </source>
</evidence>
<dbReference type="Proteomes" id="UP000681155">
    <property type="component" value="Chromosome"/>
</dbReference>
<gene>
    <name evidence="2" type="ORF">KJF94_07120</name>
</gene>
<keyword evidence="3" id="KW-1185">Reference proteome</keyword>
<protein>
    <recommendedName>
        <fullName evidence="4">CopG family transcriptional regulator</fullName>
    </recommendedName>
</protein>
<sequence length="65" mass="7388">MNFLEPAVLLDQQQMDVLERVANNAGITGEELVRQTLKRVLDSLEQAEKANRSPPSNVFRLPLKR</sequence>
<evidence type="ECO:0008006" key="4">
    <source>
        <dbReference type="Google" id="ProtNLM"/>
    </source>
</evidence>
<evidence type="ECO:0000313" key="2">
    <source>
        <dbReference type="EMBL" id="QVW25337.1"/>
    </source>
</evidence>
<dbReference type="RefSeq" id="WP_214382185.1">
    <property type="nucleotide sequence ID" value="NZ_CP075566.1"/>
</dbReference>
<dbReference type="EMBL" id="CP075566">
    <property type="protein sequence ID" value="QVW25337.1"/>
    <property type="molecule type" value="Genomic_DNA"/>
</dbReference>